<proteinExistence type="predicted"/>
<organism evidence="7 8">
    <name type="scientific">Cymbomonas tetramitiformis</name>
    <dbReference type="NCBI Taxonomy" id="36881"/>
    <lineage>
        <taxon>Eukaryota</taxon>
        <taxon>Viridiplantae</taxon>
        <taxon>Chlorophyta</taxon>
        <taxon>Pyramimonadophyceae</taxon>
        <taxon>Pyramimonadales</taxon>
        <taxon>Pyramimonadaceae</taxon>
        <taxon>Cymbomonas</taxon>
    </lineage>
</organism>
<dbReference type="PANTHER" id="PTHR21451">
    <property type="entry name" value="HISTONE H3 METHYLTRANSFERASE"/>
    <property type="match status" value="1"/>
</dbReference>
<dbReference type="InterPro" id="IPR030445">
    <property type="entry name" value="H3-K79_meTrfase"/>
</dbReference>
<dbReference type="EC" id="2.1.1.360" evidence="1"/>
<dbReference type="GO" id="GO:0051726">
    <property type="term" value="P:regulation of cell cycle"/>
    <property type="evidence" value="ECO:0007669"/>
    <property type="project" value="InterPro"/>
</dbReference>
<dbReference type="EMBL" id="LGRX02017549">
    <property type="protein sequence ID" value="KAK3260636.1"/>
    <property type="molecule type" value="Genomic_DNA"/>
</dbReference>
<comment type="caution">
    <text evidence="7">The sequence shown here is derived from an EMBL/GenBank/DDBJ whole genome shotgun (WGS) entry which is preliminary data.</text>
</comment>
<dbReference type="Gene3D" id="3.40.50.150">
    <property type="entry name" value="Vaccinia Virus protein VP39"/>
    <property type="match status" value="1"/>
</dbReference>
<evidence type="ECO:0000313" key="7">
    <source>
        <dbReference type="EMBL" id="KAK3260636.1"/>
    </source>
</evidence>
<name>A0AAE0FIW6_9CHLO</name>
<evidence type="ECO:0000256" key="1">
    <source>
        <dbReference type="ARBA" id="ARBA00012190"/>
    </source>
</evidence>
<evidence type="ECO:0000256" key="3">
    <source>
        <dbReference type="ARBA" id="ARBA00022853"/>
    </source>
</evidence>
<comment type="catalytic activity">
    <reaction evidence="5">
        <text>L-lysyl(79)-[histone H3] + 3 S-adenosyl-L-methionine = N(6),N(6),N(6)-trimethyl-L-lysyl(79)-[histone H3] + 3 S-adenosyl-L-homocysteine + 3 H(+)</text>
        <dbReference type="Rhea" id="RHEA:60328"/>
        <dbReference type="Rhea" id="RHEA-COMP:15549"/>
        <dbReference type="Rhea" id="RHEA-COMP:15552"/>
        <dbReference type="ChEBI" id="CHEBI:15378"/>
        <dbReference type="ChEBI" id="CHEBI:29969"/>
        <dbReference type="ChEBI" id="CHEBI:57856"/>
        <dbReference type="ChEBI" id="CHEBI:59789"/>
        <dbReference type="ChEBI" id="CHEBI:61961"/>
        <dbReference type="EC" id="2.1.1.360"/>
    </reaction>
</comment>
<evidence type="ECO:0000259" key="6">
    <source>
        <dbReference type="Pfam" id="PF08123"/>
    </source>
</evidence>
<evidence type="ECO:0000256" key="2">
    <source>
        <dbReference type="ARBA" id="ARBA00020987"/>
    </source>
</evidence>
<dbReference type="InterPro" id="IPR029063">
    <property type="entry name" value="SAM-dependent_MTases_sf"/>
</dbReference>
<dbReference type="InterPro" id="IPR025789">
    <property type="entry name" value="DOT1_dom"/>
</dbReference>
<sequence>MATKKEVLIQGMNREELKQDLLETRKRMAGEKWREVMKESMGHMEDIYNAWSLNVVRTTALVGALDEHKKGATGEDLGNQIKDEWSVLSGEHKAFVYGEVSVISLAYVLHTYCSEPHLTNFYDLGSGTGRAVLATAMNANFRKLVGVELLEGLHSISQKAVHKYNTDVRPKLDQSKQQQQISTVCGDFLRTDWSDGEVLRSDKRRPATSVLHACCWAQISNVL</sequence>
<keyword evidence="8" id="KW-1185">Reference proteome</keyword>
<dbReference type="AlphaFoldDB" id="A0AAE0FIW6"/>
<dbReference type="SUPFAM" id="SSF53335">
    <property type="entry name" value="S-adenosyl-L-methionine-dependent methyltransferases"/>
    <property type="match status" value="1"/>
</dbReference>
<protein>
    <recommendedName>
        <fullName evidence="2">Histone-lysine N-methyltransferase, H3 lysine-79 specific</fullName>
        <ecNumber evidence="1">2.1.1.360</ecNumber>
    </recommendedName>
    <alternativeName>
        <fullName evidence="4">Histone H3-K79 methyltransferase</fullName>
    </alternativeName>
</protein>
<dbReference type="Proteomes" id="UP001190700">
    <property type="component" value="Unassembled WGS sequence"/>
</dbReference>
<reference evidence="7 8" key="1">
    <citation type="journal article" date="2015" name="Genome Biol. Evol.">
        <title>Comparative Genomics of a Bacterivorous Green Alga Reveals Evolutionary Causalities and Consequences of Phago-Mixotrophic Mode of Nutrition.</title>
        <authorList>
            <person name="Burns J.A."/>
            <person name="Paasch A."/>
            <person name="Narechania A."/>
            <person name="Kim E."/>
        </authorList>
    </citation>
    <scope>NUCLEOTIDE SEQUENCE [LARGE SCALE GENOMIC DNA]</scope>
    <source>
        <strain evidence="7 8">PLY_AMNH</strain>
    </source>
</reference>
<evidence type="ECO:0000256" key="5">
    <source>
        <dbReference type="ARBA" id="ARBA00047770"/>
    </source>
</evidence>
<accession>A0AAE0FIW6</accession>
<feature type="domain" description="DOT1" evidence="6">
    <location>
        <begin position="94"/>
        <end position="193"/>
    </location>
</feature>
<dbReference type="GO" id="GO:0140956">
    <property type="term" value="F:histone H3K79 trimethyltransferase activity"/>
    <property type="evidence" value="ECO:0007669"/>
    <property type="project" value="UniProtKB-EC"/>
</dbReference>
<dbReference type="Pfam" id="PF08123">
    <property type="entry name" value="DOT1"/>
    <property type="match status" value="1"/>
</dbReference>
<dbReference type="PANTHER" id="PTHR21451:SF19">
    <property type="entry name" value="ACTIVATED IN BLOCKED UNFOLDED PROTEIN RESPONSE"/>
    <property type="match status" value="1"/>
</dbReference>
<gene>
    <name evidence="7" type="ORF">CYMTET_30411</name>
</gene>
<keyword evidence="3" id="KW-0156">Chromatin regulator</keyword>
<evidence type="ECO:0000256" key="4">
    <source>
        <dbReference type="ARBA" id="ARBA00029821"/>
    </source>
</evidence>
<evidence type="ECO:0000313" key="8">
    <source>
        <dbReference type="Proteomes" id="UP001190700"/>
    </source>
</evidence>